<dbReference type="PROSITE" id="PS50893">
    <property type="entry name" value="ABC_TRANSPORTER_2"/>
    <property type="match status" value="1"/>
</dbReference>
<gene>
    <name evidence="4" type="ORF">HMPREF9306_00950</name>
</gene>
<dbReference type="GO" id="GO:0005524">
    <property type="term" value="F:ATP binding"/>
    <property type="evidence" value="ECO:0007669"/>
    <property type="project" value="UniProtKB-KW"/>
</dbReference>
<comment type="caution">
    <text evidence="4">The sequence shown here is derived from an EMBL/GenBank/DDBJ whole genome shotgun (WGS) entry which is preliminary data.</text>
</comment>
<feature type="domain" description="ABC transporter" evidence="3">
    <location>
        <begin position="5"/>
        <end position="245"/>
    </location>
</feature>
<evidence type="ECO:0000259" key="3">
    <source>
        <dbReference type="PROSITE" id="PS50893"/>
    </source>
</evidence>
<evidence type="ECO:0000256" key="1">
    <source>
        <dbReference type="ARBA" id="ARBA00022741"/>
    </source>
</evidence>
<dbReference type="Pfam" id="PF00005">
    <property type="entry name" value="ABC_tran"/>
    <property type="match status" value="1"/>
</dbReference>
<dbReference type="PATRIC" id="fig|883161.3.peg.946"/>
<dbReference type="InterPro" id="IPR003439">
    <property type="entry name" value="ABC_transporter-like_ATP-bd"/>
</dbReference>
<dbReference type="SUPFAM" id="SSF52540">
    <property type="entry name" value="P-loop containing nucleoside triphosphate hydrolases"/>
    <property type="match status" value="1"/>
</dbReference>
<dbReference type="GO" id="GO:0016887">
    <property type="term" value="F:ATP hydrolysis activity"/>
    <property type="evidence" value="ECO:0007669"/>
    <property type="project" value="InterPro"/>
</dbReference>
<dbReference type="PANTHER" id="PTHR43158:SF2">
    <property type="entry name" value="SKFA PEPTIDE EXPORT ATP-BINDING PROTEIN SKFE"/>
    <property type="match status" value="1"/>
</dbReference>
<keyword evidence="1" id="KW-0547">Nucleotide-binding</keyword>
<dbReference type="PANTHER" id="PTHR43158">
    <property type="entry name" value="SKFA PEPTIDE EXPORT ATP-BINDING PROTEIN SKFE"/>
    <property type="match status" value="1"/>
</dbReference>
<dbReference type="OrthoDB" id="9789994at2"/>
<organism evidence="4 5">
    <name type="scientific">Propionimicrobium lymphophilum ACS-093-V-SCH5</name>
    <dbReference type="NCBI Taxonomy" id="883161"/>
    <lineage>
        <taxon>Bacteria</taxon>
        <taxon>Bacillati</taxon>
        <taxon>Actinomycetota</taxon>
        <taxon>Actinomycetes</taxon>
        <taxon>Propionibacteriales</taxon>
        <taxon>Propionibacteriaceae</taxon>
        <taxon>Propionimicrobium</taxon>
    </lineage>
</organism>
<dbReference type="HOGENOM" id="CLU_000604_1_11_11"/>
<dbReference type="RefSeq" id="WP_016455784.1">
    <property type="nucleotide sequence ID" value="NZ_KE150269.1"/>
</dbReference>
<evidence type="ECO:0000313" key="4">
    <source>
        <dbReference type="EMBL" id="EPD33410.1"/>
    </source>
</evidence>
<dbReference type="SMART" id="SM00382">
    <property type="entry name" value="AAA"/>
    <property type="match status" value="1"/>
</dbReference>
<dbReference type="Proteomes" id="UP000014417">
    <property type="component" value="Unassembled WGS sequence"/>
</dbReference>
<keyword evidence="2" id="KW-0067">ATP-binding</keyword>
<accession>S2W567</accession>
<evidence type="ECO:0000256" key="2">
    <source>
        <dbReference type="ARBA" id="ARBA00022840"/>
    </source>
</evidence>
<keyword evidence="5" id="KW-1185">Reference proteome</keyword>
<dbReference type="STRING" id="883161.HMPREF9306_00950"/>
<dbReference type="InterPro" id="IPR003593">
    <property type="entry name" value="AAA+_ATPase"/>
</dbReference>
<dbReference type="AlphaFoldDB" id="S2W567"/>
<sequence length="269" mass="29506">MSVVAELSSVSVRRGNSLLLDDVNLVVEEGQRWLIVGPNGAGKTTMLQILAAQMHPTSGVVSLLGEYLGAVDVFELRPRIGVTSAALSHRIPNKEKVRNVVVSSAYGIIGRWREAYDEMDYERANQLMSALMIEDLADRTYGTLSEGERKRVEIARALMSDPELLLLDEPGAGLDLAGREILVATLSDLFANPYAPATVLVTHHLEEVPEGITHAMLLDKGKIVASGPIEQVLTDELMSKAYHMPLRVFYDDGRWSARAVRAARADWSV</sequence>
<dbReference type="EMBL" id="AGZR01000005">
    <property type="protein sequence ID" value="EPD33410.1"/>
    <property type="molecule type" value="Genomic_DNA"/>
</dbReference>
<reference evidence="4 5" key="1">
    <citation type="submission" date="2013-04" db="EMBL/GenBank/DDBJ databases">
        <title>The Genome Sequence of Propionimicrobium lymphophilum ACS-093-V-SCH5.</title>
        <authorList>
            <consortium name="The Broad Institute Genomics Platform"/>
            <person name="Earl A."/>
            <person name="Ward D."/>
            <person name="Feldgarden M."/>
            <person name="Gevers D."/>
            <person name="Saerens B."/>
            <person name="Vaneechoutte M."/>
            <person name="Walker B."/>
            <person name="Young S."/>
            <person name="Zeng Q."/>
            <person name="Gargeya S."/>
            <person name="Fitzgerald M."/>
            <person name="Haas B."/>
            <person name="Abouelleil A."/>
            <person name="Allen A.W."/>
            <person name="Alvarado L."/>
            <person name="Arachchi H.M."/>
            <person name="Berlin A.M."/>
            <person name="Chapman S.B."/>
            <person name="Gainer-Dewar J."/>
            <person name="Goldberg J."/>
            <person name="Griggs A."/>
            <person name="Gujja S."/>
            <person name="Hansen M."/>
            <person name="Howarth C."/>
            <person name="Imamovic A."/>
            <person name="Ireland A."/>
            <person name="Larimer J."/>
            <person name="McCowan C."/>
            <person name="Murphy C."/>
            <person name="Pearson M."/>
            <person name="Poon T.W."/>
            <person name="Priest M."/>
            <person name="Roberts A."/>
            <person name="Saif S."/>
            <person name="Shea T."/>
            <person name="Sisk P."/>
            <person name="Sykes S."/>
            <person name="Wortman J."/>
            <person name="Nusbaum C."/>
            <person name="Birren B."/>
        </authorList>
    </citation>
    <scope>NUCLEOTIDE SEQUENCE [LARGE SCALE GENOMIC DNA]</scope>
    <source>
        <strain evidence="4 5">ACS-093-V-SCH5</strain>
    </source>
</reference>
<proteinExistence type="predicted"/>
<name>S2W567_9ACTN</name>
<dbReference type="InterPro" id="IPR027417">
    <property type="entry name" value="P-loop_NTPase"/>
</dbReference>
<dbReference type="Gene3D" id="3.40.50.300">
    <property type="entry name" value="P-loop containing nucleotide triphosphate hydrolases"/>
    <property type="match status" value="1"/>
</dbReference>
<protein>
    <recommendedName>
        <fullName evidence="3">ABC transporter domain-containing protein</fullName>
    </recommendedName>
</protein>
<evidence type="ECO:0000313" key="5">
    <source>
        <dbReference type="Proteomes" id="UP000014417"/>
    </source>
</evidence>